<keyword evidence="2" id="KW-1185">Reference proteome</keyword>
<dbReference type="RefSeq" id="WP_068753482.1">
    <property type="nucleotide sequence ID" value="NZ_KQ950180.1"/>
</dbReference>
<dbReference type="Proteomes" id="UP000074382">
    <property type="component" value="Unassembled WGS sequence"/>
</dbReference>
<dbReference type="Pfam" id="PF02452">
    <property type="entry name" value="PemK_toxin"/>
    <property type="match status" value="1"/>
</dbReference>
<dbReference type="EMBL" id="LGEM01000022">
    <property type="protein sequence ID" value="KUP97610.1"/>
    <property type="molecule type" value="Genomic_DNA"/>
</dbReference>
<evidence type="ECO:0000313" key="2">
    <source>
        <dbReference type="Proteomes" id="UP000074382"/>
    </source>
</evidence>
<reference evidence="2" key="1">
    <citation type="journal article" date="2017" name="Acta Aliment.">
        <title>Plant polysaccharide degrading enzyme system of Thermpbifida cellulosilytica TB100 revealed by de novo genome project data.</title>
        <authorList>
            <person name="Toth A."/>
            <person name="Baka E."/>
            <person name="Luzics S."/>
            <person name="Bata-Vidacs I."/>
            <person name="Nagy I."/>
            <person name="Balint B."/>
            <person name="Herceg R."/>
            <person name="Olasz F."/>
            <person name="Wilk T."/>
            <person name="Nagy T."/>
            <person name="Kriszt B."/>
            <person name="Nagy I."/>
            <person name="Kukolya J."/>
        </authorList>
    </citation>
    <scope>NUCLEOTIDE SEQUENCE [LARGE SCALE GENOMIC DNA]</scope>
    <source>
        <strain evidence="2">TB100</strain>
    </source>
</reference>
<protein>
    <submittedName>
        <fullName evidence="1">Growth inhibitor PemK</fullName>
    </submittedName>
</protein>
<dbReference type="GO" id="GO:0003677">
    <property type="term" value="F:DNA binding"/>
    <property type="evidence" value="ECO:0007669"/>
    <property type="project" value="InterPro"/>
</dbReference>
<accession>A0A147KJW7</accession>
<proteinExistence type="predicted"/>
<dbReference type="InterPro" id="IPR003477">
    <property type="entry name" value="PemK-like"/>
</dbReference>
<dbReference type="AlphaFoldDB" id="A0A147KJW7"/>
<dbReference type="SUPFAM" id="SSF50118">
    <property type="entry name" value="Cell growth inhibitor/plasmid maintenance toxic component"/>
    <property type="match status" value="1"/>
</dbReference>
<evidence type="ECO:0000313" key="1">
    <source>
        <dbReference type="EMBL" id="KUP97610.1"/>
    </source>
</evidence>
<dbReference type="STRING" id="665004.AC529_06025"/>
<dbReference type="PATRIC" id="fig|665004.4.peg.799"/>
<sequence>MTRHYADPDARPPHPHEGAIREVPTRRNATTLTYAPERDGLADAGEIVWTWVPFEEDPTRGKDRPLLVVGRKGGVLHALMLSSQEPDHWEEQDWLLLGSGPWDRAGRTSYVRLDRLFELEEHEIRREGAIVDPDTFWRVAGVLRERYGWT</sequence>
<comment type="caution">
    <text evidence="1">The sequence shown here is derived from an EMBL/GenBank/DDBJ whole genome shotgun (WGS) entry which is preliminary data.</text>
</comment>
<gene>
    <name evidence="1" type="ORF">AC529_06025</name>
</gene>
<dbReference type="OrthoDB" id="5184628at2"/>
<organism evidence="1 2">
    <name type="scientific">Thermobifida cellulosilytica TB100</name>
    <dbReference type="NCBI Taxonomy" id="665004"/>
    <lineage>
        <taxon>Bacteria</taxon>
        <taxon>Bacillati</taxon>
        <taxon>Actinomycetota</taxon>
        <taxon>Actinomycetes</taxon>
        <taxon>Streptosporangiales</taxon>
        <taxon>Nocardiopsidaceae</taxon>
        <taxon>Thermobifida</taxon>
    </lineage>
</organism>
<name>A0A147KJW7_THECS</name>